<dbReference type="AlphaFoldDB" id="A0AAD3T7H5"/>
<reference evidence="2" key="1">
    <citation type="submission" date="2023-05" db="EMBL/GenBank/DDBJ databases">
        <title>Nepenthes gracilis genome sequencing.</title>
        <authorList>
            <person name="Fukushima K."/>
        </authorList>
    </citation>
    <scope>NUCLEOTIDE SEQUENCE</scope>
    <source>
        <strain evidence="2">SING2019-196</strain>
    </source>
</reference>
<comment type="caution">
    <text evidence="2">The sequence shown here is derived from an EMBL/GenBank/DDBJ whole genome shotgun (WGS) entry which is preliminary data.</text>
</comment>
<sequence length="74" mass="8092">MWVIRSLGKTVWPREVDFSKRKAAGNGKANAWINYCPSMSMILLVVEAAVVGLVVESSVCKMLAFTKGNFQAAN</sequence>
<feature type="transmembrane region" description="Helical" evidence="1">
    <location>
        <begin position="32"/>
        <end position="55"/>
    </location>
</feature>
<evidence type="ECO:0000313" key="2">
    <source>
        <dbReference type="EMBL" id="GMH23899.1"/>
    </source>
</evidence>
<gene>
    <name evidence="2" type="ORF">Nepgr_025742</name>
</gene>
<keyword evidence="1" id="KW-1133">Transmembrane helix</keyword>
<protein>
    <submittedName>
        <fullName evidence="2">Uncharacterized protein</fullName>
    </submittedName>
</protein>
<proteinExistence type="predicted"/>
<name>A0AAD3T7H5_NEPGR</name>
<evidence type="ECO:0000256" key="1">
    <source>
        <dbReference type="SAM" id="Phobius"/>
    </source>
</evidence>
<evidence type="ECO:0000313" key="3">
    <source>
        <dbReference type="Proteomes" id="UP001279734"/>
    </source>
</evidence>
<dbReference type="EMBL" id="BSYO01000027">
    <property type="protein sequence ID" value="GMH23899.1"/>
    <property type="molecule type" value="Genomic_DNA"/>
</dbReference>
<organism evidence="2 3">
    <name type="scientific">Nepenthes gracilis</name>
    <name type="common">Slender pitcher plant</name>
    <dbReference type="NCBI Taxonomy" id="150966"/>
    <lineage>
        <taxon>Eukaryota</taxon>
        <taxon>Viridiplantae</taxon>
        <taxon>Streptophyta</taxon>
        <taxon>Embryophyta</taxon>
        <taxon>Tracheophyta</taxon>
        <taxon>Spermatophyta</taxon>
        <taxon>Magnoliopsida</taxon>
        <taxon>eudicotyledons</taxon>
        <taxon>Gunneridae</taxon>
        <taxon>Pentapetalae</taxon>
        <taxon>Caryophyllales</taxon>
        <taxon>Nepenthaceae</taxon>
        <taxon>Nepenthes</taxon>
    </lineage>
</organism>
<accession>A0AAD3T7H5</accession>
<keyword evidence="1" id="KW-0812">Transmembrane</keyword>
<keyword evidence="1" id="KW-0472">Membrane</keyword>
<dbReference type="Proteomes" id="UP001279734">
    <property type="component" value="Unassembled WGS sequence"/>
</dbReference>
<keyword evidence="3" id="KW-1185">Reference proteome</keyword>